<dbReference type="KEGG" id="phal:H9I45_05450"/>
<keyword evidence="4 6" id="KW-1133">Transmembrane helix</keyword>
<feature type="transmembrane region" description="Helical" evidence="6">
    <location>
        <begin position="305"/>
        <end position="331"/>
    </location>
</feature>
<keyword evidence="11" id="KW-1185">Reference proteome</keyword>
<gene>
    <name evidence="10" type="ORF">H9I45_05450</name>
</gene>
<feature type="transmembrane region" description="Helical" evidence="6">
    <location>
        <begin position="135"/>
        <end position="162"/>
    </location>
</feature>
<comment type="subcellular location">
    <subcellularLocation>
        <location evidence="1">Cell membrane</location>
        <topology evidence="1">Single-pass membrane protein</topology>
    </subcellularLocation>
</comment>
<dbReference type="InterPro" id="IPR052027">
    <property type="entry name" value="PspC"/>
</dbReference>
<sequence length="559" mass="63427">MNKTININLGGFFFHIDEVAYQKLKRYLESISRSLSDDPQGKNEIIADIEARISELLSEKITDARQVVNESDIDDIIAIMGQPEDYAEAEEAYDNSSYSYTRNSASGKKLFRDGDDKFIGGVASGIAHYFDVDTIWIRLGLLALFFGAGFGVILYIILWILLPEAKTTAEKLQMEGEPVNIDNIEKKIREEFNNVSENVSVFANQASEKIKDGANEFSEKMSKTFRAKTKKNNGLQDFLNALGNIFLVLLKVIGKFIGAILVFVAAAVILSLIIGGFSVGSLEFLNFGEEILQYPEFFYASKIPMWVLTLFLFLLVGIPFLVLFVLGLRILSSSVKQFSKTTSLTLLGIWIIALLGIIFAGLEFGASHANYGQSVEKNTLNIQSNDTLVLKMKNDDAIYYQHNLRRSSRKYKVEIDDKIAVYSNDVEIDVKRSATNETYIVVQKESRGKSRILANKTAEKIEYKYEVTGNEIVFDAFFLSDVTNIWKDEEVDITVFIPENMTIYFDNSVKNFIYNIKNDEKIRDRNMLDRYFTMGKSILKCTDCVKEEEELEEIEKETI</sequence>
<evidence type="ECO:0000259" key="8">
    <source>
        <dbReference type="Pfam" id="PF22571"/>
    </source>
</evidence>
<feature type="domain" description="Phage shock protein PspC N-terminal" evidence="7">
    <location>
        <begin position="108"/>
        <end position="165"/>
    </location>
</feature>
<organism evidence="10 11">
    <name type="scientific">Polaribacter haliotis</name>
    <dbReference type="NCBI Taxonomy" id="1888915"/>
    <lineage>
        <taxon>Bacteria</taxon>
        <taxon>Pseudomonadati</taxon>
        <taxon>Bacteroidota</taxon>
        <taxon>Flavobacteriia</taxon>
        <taxon>Flavobacteriales</taxon>
        <taxon>Flavobacteriaceae</taxon>
    </lineage>
</organism>
<dbReference type="InterPro" id="IPR007168">
    <property type="entry name" value="Phageshock_PspC_N"/>
</dbReference>
<dbReference type="InterPro" id="IPR054321">
    <property type="entry name" value="PspC-rel_TM"/>
</dbReference>
<dbReference type="PANTHER" id="PTHR33885">
    <property type="entry name" value="PHAGE SHOCK PROTEIN C"/>
    <property type="match status" value="1"/>
</dbReference>
<dbReference type="PANTHER" id="PTHR33885:SF3">
    <property type="entry name" value="PHAGE SHOCK PROTEIN C"/>
    <property type="match status" value="1"/>
</dbReference>
<feature type="domain" description="PspC-related transmembrane region" evidence="8">
    <location>
        <begin position="229"/>
        <end position="366"/>
    </location>
</feature>
<evidence type="ECO:0000256" key="6">
    <source>
        <dbReference type="SAM" id="Phobius"/>
    </source>
</evidence>
<keyword evidence="3 6" id="KW-0812">Transmembrane</keyword>
<evidence type="ECO:0000256" key="5">
    <source>
        <dbReference type="ARBA" id="ARBA00023136"/>
    </source>
</evidence>
<feature type="transmembrane region" description="Helical" evidence="6">
    <location>
        <begin position="256"/>
        <end position="285"/>
    </location>
</feature>
<accession>A0A7L8AIR0</accession>
<dbReference type="AlphaFoldDB" id="A0A7L8AIR0"/>
<keyword evidence="5 6" id="KW-0472">Membrane</keyword>
<dbReference type="GO" id="GO:0005886">
    <property type="term" value="C:plasma membrane"/>
    <property type="evidence" value="ECO:0007669"/>
    <property type="project" value="UniProtKB-SubCell"/>
</dbReference>
<evidence type="ECO:0000313" key="11">
    <source>
        <dbReference type="Proteomes" id="UP000516764"/>
    </source>
</evidence>
<name>A0A7L8AIR0_9FLAO</name>
<reference evidence="10 11" key="1">
    <citation type="journal article" date="2016" name="Int. J. Syst. Evol. Microbiol.">
        <title>Polaribacter haliotis sp. nov., isolated from the gut of abalone Haliotis discus hannai.</title>
        <authorList>
            <person name="Kim Y.O."/>
            <person name="Park I.S."/>
            <person name="Park S."/>
            <person name="Nam B.H."/>
            <person name="Park J.M."/>
            <person name="Kim D.G."/>
            <person name="Yoon J.H."/>
        </authorList>
    </citation>
    <scope>NUCLEOTIDE SEQUENCE [LARGE SCALE GENOMIC DNA]</scope>
    <source>
        <strain evidence="10 11">KCTC 52418</strain>
    </source>
</reference>
<keyword evidence="2" id="KW-1003">Cell membrane</keyword>
<dbReference type="InterPro" id="IPR054319">
    <property type="entry name" value="PspC-rel_ToastRack"/>
</dbReference>
<evidence type="ECO:0000256" key="4">
    <source>
        <dbReference type="ARBA" id="ARBA00022989"/>
    </source>
</evidence>
<dbReference type="Pfam" id="PF22744">
    <property type="entry name" value="Toast-rack_PspC-Cterm"/>
    <property type="match status" value="1"/>
</dbReference>
<dbReference type="EMBL" id="CP061813">
    <property type="protein sequence ID" value="QOD61886.1"/>
    <property type="molecule type" value="Genomic_DNA"/>
</dbReference>
<dbReference type="RefSeq" id="WP_088353066.1">
    <property type="nucleotide sequence ID" value="NZ_CP061813.1"/>
</dbReference>
<protein>
    <submittedName>
        <fullName evidence="10">PspC domain-containing protein</fullName>
    </submittedName>
</protein>
<dbReference type="OrthoDB" id="5772680at2"/>
<dbReference type="Pfam" id="PF22571">
    <property type="entry name" value="LiaI-LiaF-TM_PspC"/>
    <property type="match status" value="1"/>
</dbReference>
<proteinExistence type="predicted"/>
<feature type="transmembrane region" description="Helical" evidence="6">
    <location>
        <begin position="343"/>
        <end position="362"/>
    </location>
</feature>
<dbReference type="Proteomes" id="UP000516764">
    <property type="component" value="Chromosome"/>
</dbReference>
<evidence type="ECO:0000259" key="7">
    <source>
        <dbReference type="Pfam" id="PF04024"/>
    </source>
</evidence>
<evidence type="ECO:0000313" key="10">
    <source>
        <dbReference type="EMBL" id="QOD61886.1"/>
    </source>
</evidence>
<evidence type="ECO:0000256" key="3">
    <source>
        <dbReference type="ARBA" id="ARBA00022692"/>
    </source>
</evidence>
<dbReference type="Pfam" id="PF04024">
    <property type="entry name" value="PspC"/>
    <property type="match status" value="1"/>
</dbReference>
<evidence type="ECO:0000256" key="1">
    <source>
        <dbReference type="ARBA" id="ARBA00004162"/>
    </source>
</evidence>
<evidence type="ECO:0000256" key="2">
    <source>
        <dbReference type="ARBA" id="ARBA00022475"/>
    </source>
</evidence>
<feature type="domain" description="PspC-related ToastRack" evidence="9">
    <location>
        <begin position="417"/>
        <end position="546"/>
    </location>
</feature>
<evidence type="ECO:0000259" key="9">
    <source>
        <dbReference type="Pfam" id="PF22744"/>
    </source>
</evidence>